<keyword evidence="3" id="KW-1185">Reference proteome</keyword>
<feature type="region of interest" description="Disordered" evidence="1">
    <location>
        <begin position="1"/>
        <end position="75"/>
    </location>
</feature>
<evidence type="ECO:0000256" key="1">
    <source>
        <dbReference type="SAM" id="MobiDB-lite"/>
    </source>
</evidence>
<dbReference type="HOGENOM" id="CLU_159382_0_0_11"/>
<evidence type="ECO:0000313" key="3">
    <source>
        <dbReference type="Proteomes" id="UP000004691"/>
    </source>
</evidence>
<dbReference type="EMBL" id="JH636049">
    <property type="protein sequence ID" value="EID54243.1"/>
    <property type="molecule type" value="Genomic_DNA"/>
</dbReference>
<evidence type="ECO:0000313" key="2">
    <source>
        <dbReference type="EMBL" id="EID54243.1"/>
    </source>
</evidence>
<dbReference type="eggNOG" id="ENOG502ZV3G">
    <property type="taxonomic scope" value="Bacteria"/>
</dbReference>
<dbReference type="RefSeq" id="WP_006238393.1">
    <property type="nucleotide sequence ID" value="NZ_JH636049.1"/>
</dbReference>
<proteinExistence type="predicted"/>
<name>I0V290_9PSEU</name>
<gene>
    <name evidence="2" type="ORF">SacxiDRAFT_2007</name>
</gene>
<organism evidence="2 3">
    <name type="scientific">Saccharomonospora xinjiangensis XJ-54</name>
    <dbReference type="NCBI Taxonomy" id="882086"/>
    <lineage>
        <taxon>Bacteria</taxon>
        <taxon>Bacillati</taxon>
        <taxon>Actinomycetota</taxon>
        <taxon>Actinomycetes</taxon>
        <taxon>Pseudonocardiales</taxon>
        <taxon>Pseudonocardiaceae</taxon>
        <taxon>Saccharomonospora</taxon>
    </lineage>
</organism>
<sequence>MADRTLSAVTTSEHTAEKQPRTREPAKDVVRVHSIAAGTAGTDTMSARPAGSEELTRRAITPPSRTTQPYLDSGRRHEGGKVVWRVQCGDLINRERCVTVHVEDGEVILVGPPGETARLSLGQLGQLQNALNEAAELARRRR</sequence>
<feature type="compositionally biased region" description="Basic and acidic residues" evidence="1">
    <location>
        <begin position="14"/>
        <end position="31"/>
    </location>
</feature>
<dbReference type="Proteomes" id="UP000004691">
    <property type="component" value="Unassembled WGS sequence"/>
</dbReference>
<dbReference type="AlphaFoldDB" id="I0V290"/>
<reference evidence="2 3" key="1">
    <citation type="submission" date="2012-01" db="EMBL/GenBank/DDBJ databases">
        <title>Improved High-Quality Draft sequence of Saccharomonospora xinjiangensis XJ-54.</title>
        <authorList>
            <consortium name="US DOE Joint Genome Institute"/>
            <person name="Lucas S."/>
            <person name="Han J."/>
            <person name="Lapidus A."/>
            <person name="Cheng J.-F."/>
            <person name="Goodwin L."/>
            <person name="Pitluck S."/>
            <person name="Peters L."/>
            <person name="Mikhailova N."/>
            <person name="Teshima H."/>
            <person name="Detter J.C."/>
            <person name="Han C."/>
            <person name="Tapia R."/>
            <person name="Land M."/>
            <person name="Hauser L."/>
            <person name="Kyrpides N."/>
            <person name="Ivanova N."/>
            <person name="Pagani I."/>
            <person name="Brambilla E.-M."/>
            <person name="Klenk H.-P."/>
            <person name="Woyke T."/>
        </authorList>
    </citation>
    <scope>NUCLEOTIDE SEQUENCE [LARGE SCALE GENOMIC DNA]</scope>
    <source>
        <strain evidence="2 3">XJ-54</strain>
    </source>
</reference>
<accession>I0V290</accession>
<protein>
    <submittedName>
        <fullName evidence="2">Uncharacterized protein</fullName>
    </submittedName>
</protein>
<dbReference type="STRING" id="882086.SacxiDRAFT_2007"/>